<gene>
    <name evidence="2" type="ORF">GcM1_250001</name>
</gene>
<feature type="region of interest" description="Disordered" evidence="1">
    <location>
        <begin position="163"/>
        <end position="199"/>
    </location>
</feature>
<dbReference type="AlphaFoldDB" id="A0A420IAP5"/>
<proteinExistence type="predicted"/>
<organism evidence="2 3">
    <name type="scientific">Golovinomyces cichoracearum</name>
    <dbReference type="NCBI Taxonomy" id="62708"/>
    <lineage>
        <taxon>Eukaryota</taxon>
        <taxon>Fungi</taxon>
        <taxon>Dikarya</taxon>
        <taxon>Ascomycota</taxon>
        <taxon>Pezizomycotina</taxon>
        <taxon>Leotiomycetes</taxon>
        <taxon>Erysiphales</taxon>
        <taxon>Erysiphaceae</taxon>
        <taxon>Golovinomyces</taxon>
    </lineage>
</organism>
<evidence type="ECO:0000313" key="2">
    <source>
        <dbReference type="EMBL" id="RKF71565.1"/>
    </source>
</evidence>
<name>A0A420IAP5_9PEZI</name>
<dbReference type="EMBL" id="MCBS01025079">
    <property type="protein sequence ID" value="RKF71565.1"/>
    <property type="molecule type" value="Genomic_DNA"/>
</dbReference>
<feature type="compositionally biased region" description="Polar residues" evidence="1">
    <location>
        <begin position="163"/>
        <end position="191"/>
    </location>
</feature>
<evidence type="ECO:0000313" key="3">
    <source>
        <dbReference type="Proteomes" id="UP000285326"/>
    </source>
</evidence>
<accession>A0A420IAP5</accession>
<comment type="caution">
    <text evidence="2">The sequence shown here is derived from an EMBL/GenBank/DDBJ whole genome shotgun (WGS) entry which is preliminary data.</text>
</comment>
<reference evidence="2 3" key="1">
    <citation type="journal article" date="2018" name="BMC Genomics">
        <title>Comparative genome analyses reveal sequence features reflecting distinct modes of host-adaptation between dicot and monocot powdery mildew.</title>
        <authorList>
            <person name="Wu Y."/>
            <person name="Ma X."/>
            <person name="Pan Z."/>
            <person name="Kale S.D."/>
            <person name="Song Y."/>
            <person name="King H."/>
            <person name="Zhang Q."/>
            <person name="Presley C."/>
            <person name="Deng X."/>
            <person name="Wei C.I."/>
            <person name="Xiao S."/>
        </authorList>
    </citation>
    <scope>NUCLEOTIDE SEQUENCE [LARGE SCALE GENOMIC DNA]</scope>
    <source>
        <strain evidence="2">UMSG1</strain>
    </source>
</reference>
<dbReference type="Proteomes" id="UP000285326">
    <property type="component" value="Unassembled WGS sequence"/>
</dbReference>
<sequence>MANDDVIKLDNIAEFQSGDGVKWLKKLKHELRAQRKSLTPEDTALLHEFRVKEQVAGLELSAAEARTLNSIKFKYIFGLSSAELQLEAINLQALLSSSLASCISIVNTAVKMLEQKKKLQEEIEVQQRLKTLELFDKQARTAGYNNLLSYAYSLDRHQFNNSMQMRPPTTNPGINSVKQQANNGQVTYRTKQSNRSKWH</sequence>
<protein>
    <submittedName>
        <fullName evidence="2">Uncharacterized protein</fullName>
    </submittedName>
</protein>
<evidence type="ECO:0000256" key="1">
    <source>
        <dbReference type="SAM" id="MobiDB-lite"/>
    </source>
</evidence>